<protein>
    <submittedName>
        <fullName evidence="1">Uncharacterized protein</fullName>
    </submittedName>
</protein>
<dbReference type="AlphaFoldDB" id="A0A4C1SIE6"/>
<name>A0A4C1SIE6_EUMVA</name>
<comment type="caution">
    <text evidence="1">The sequence shown here is derived from an EMBL/GenBank/DDBJ whole genome shotgun (WGS) entry which is preliminary data.</text>
</comment>
<dbReference type="EMBL" id="BGZK01000007">
    <property type="protein sequence ID" value="GBP00901.1"/>
    <property type="molecule type" value="Genomic_DNA"/>
</dbReference>
<keyword evidence="2" id="KW-1185">Reference proteome</keyword>
<sequence length="131" mass="14440">MIFYYGRRVSTNGSHAHVTRDRQTTRSVVKSVKPTIQTQGPANYFTARVQLAVGVTPARAHPSRPRCNSIAAGPIGTVAAVDAMRPFRRYTFFWGGDGLEVKSVAFRREGVRSILITGLSIEVVFESNQTL</sequence>
<dbReference type="Proteomes" id="UP000299102">
    <property type="component" value="Unassembled WGS sequence"/>
</dbReference>
<gene>
    <name evidence="1" type="ORF">EVAR_2228_1</name>
</gene>
<proteinExistence type="predicted"/>
<evidence type="ECO:0000313" key="2">
    <source>
        <dbReference type="Proteomes" id="UP000299102"/>
    </source>
</evidence>
<reference evidence="1 2" key="1">
    <citation type="journal article" date="2019" name="Commun. Biol.">
        <title>The bagworm genome reveals a unique fibroin gene that provides high tensile strength.</title>
        <authorList>
            <person name="Kono N."/>
            <person name="Nakamura H."/>
            <person name="Ohtoshi R."/>
            <person name="Tomita M."/>
            <person name="Numata K."/>
            <person name="Arakawa K."/>
        </authorList>
    </citation>
    <scope>NUCLEOTIDE SEQUENCE [LARGE SCALE GENOMIC DNA]</scope>
</reference>
<organism evidence="1 2">
    <name type="scientific">Eumeta variegata</name>
    <name type="common">Bagworm moth</name>
    <name type="synonym">Eumeta japonica</name>
    <dbReference type="NCBI Taxonomy" id="151549"/>
    <lineage>
        <taxon>Eukaryota</taxon>
        <taxon>Metazoa</taxon>
        <taxon>Ecdysozoa</taxon>
        <taxon>Arthropoda</taxon>
        <taxon>Hexapoda</taxon>
        <taxon>Insecta</taxon>
        <taxon>Pterygota</taxon>
        <taxon>Neoptera</taxon>
        <taxon>Endopterygota</taxon>
        <taxon>Lepidoptera</taxon>
        <taxon>Glossata</taxon>
        <taxon>Ditrysia</taxon>
        <taxon>Tineoidea</taxon>
        <taxon>Psychidae</taxon>
        <taxon>Oiketicinae</taxon>
        <taxon>Eumeta</taxon>
    </lineage>
</organism>
<evidence type="ECO:0000313" key="1">
    <source>
        <dbReference type="EMBL" id="GBP00901.1"/>
    </source>
</evidence>
<accession>A0A4C1SIE6</accession>